<dbReference type="InterPro" id="IPR023878">
    <property type="entry name" value="Pyrrolysyl-tRNA_ligase_N"/>
</dbReference>
<dbReference type="GO" id="GO:0004812">
    <property type="term" value="F:aminoacyl-tRNA ligase activity"/>
    <property type="evidence" value="ECO:0007669"/>
    <property type="project" value="UniProtKB-KW"/>
</dbReference>
<organism evidence="1 2">
    <name type="scientific">Halarsenatibacter silvermanii</name>
    <dbReference type="NCBI Taxonomy" id="321763"/>
    <lineage>
        <taxon>Bacteria</taxon>
        <taxon>Bacillati</taxon>
        <taxon>Bacillota</taxon>
        <taxon>Clostridia</taxon>
        <taxon>Halanaerobiales</taxon>
        <taxon>Halarsenatibacteraceae</taxon>
        <taxon>Halarsenatibacter</taxon>
    </lineage>
</organism>
<dbReference type="AlphaFoldDB" id="A0A1G9HAN4"/>
<protein>
    <submittedName>
        <fullName evidence="1">Pyrrolysyl-tRNA synthetase, N-terminal region</fullName>
    </submittedName>
</protein>
<keyword evidence="2" id="KW-1185">Reference proteome</keyword>
<keyword evidence="1" id="KW-0030">Aminoacyl-tRNA synthetase</keyword>
<dbReference type="EMBL" id="FNGO01000001">
    <property type="protein sequence ID" value="SDL10068.1"/>
    <property type="molecule type" value="Genomic_DNA"/>
</dbReference>
<accession>A0A1G9HAN4</accession>
<gene>
    <name evidence="1" type="ORF">SAMN04488692_101160</name>
</gene>
<dbReference type="OrthoDB" id="5419998at2"/>
<reference evidence="1 2" key="1">
    <citation type="submission" date="2016-10" db="EMBL/GenBank/DDBJ databases">
        <authorList>
            <person name="de Groot N.N."/>
        </authorList>
    </citation>
    <scope>NUCLEOTIDE SEQUENCE [LARGE SCALE GENOMIC DNA]</scope>
    <source>
        <strain evidence="1 2">SLAS-1</strain>
    </source>
</reference>
<evidence type="ECO:0000313" key="1">
    <source>
        <dbReference type="EMBL" id="SDL10068.1"/>
    </source>
</evidence>
<sequence>MAAEYRFRKRENLYKLIKEIKLWPSRSGRLHGIKELEKQGNFIELKLYCGENFRVKNSKNSRAARWLRNKMMVEACPGCKVPEWKLEKYASTSFG</sequence>
<dbReference type="RefSeq" id="WP_089757705.1">
    <property type="nucleotide sequence ID" value="NZ_FNGO01000001.1"/>
</dbReference>
<dbReference type="NCBIfam" id="TIGR03912">
    <property type="entry name" value="PylS_Nterm"/>
    <property type="match status" value="1"/>
</dbReference>
<dbReference type="Proteomes" id="UP000199476">
    <property type="component" value="Unassembled WGS sequence"/>
</dbReference>
<evidence type="ECO:0000313" key="2">
    <source>
        <dbReference type="Proteomes" id="UP000199476"/>
    </source>
</evidence>
<dbReference type="STRING" id="321763.SAMN04488692_101160"/>
<name>A0A1G9HAN4_9FIRM</name>
<keyword evidence="1" id="KW-0436">Ligase</keyword>
<proteinExistence type="predicted"/>